<dbReference type="HOGENOM" id="CLU_2184806_0_0_1"/>
<reference evidence="1 2" key="1">
    <citation type="submission" date="2014-04" db="EMBL/GenBank/DDBJ databases">
        <authorList>
            <consortium name="DOE Joint Genome Institute"/>
            <person name="Kuo A."/>
            <person name="Kohler A."/>
            <person name="Jargeat P."/>
            <person name="Nagy L.G."/>
            <person name="Floudas D."/>
            <person name="Copeland A."/>
            <person name="Barry K.W."/>
            <person name="Cichocki N."/>
            <person name="Veneault-Fourrey C."/>
            <person name="LaButti K."/>
            <person name="Lindquist E.A."/>
            <person name="Lipzen A."/>
            <person name="Lundell T."/>
            <person name="Morin E."/>
            <person name="Murat C."/>
            <person name="Sun H."/>
            <person name="Tunlid A."/>
            <person name="Henrissat B."/>
            <person name="Grigoriev I.V."/>
            <person name="Hibbett D.S."/>
            <person name="Martin F."/>
            <person name="Nordberg H.P."/>
            <person name="Cantor M.N."/>
            <person name="Hua S.X."/>
        </authorList>
    </citation>
    <scope>NUCLEOTIDE SEQUENCE [LARGE SCALE GENOMIC DNA]</scope>
    <source>
        <strain evidence="1 2">Ve08.2h10</strain>
    </source>
</reference>
<accession>A0A0D0DYF5</accession>
<name>A0A0D0DYF5_9AGAM</name>
<gene>
    <name evidence="1" type="ORF">PAXRUDRAFT_397650</name>
</gene>
<evidence type="ECO:0000313" key="2">
    <source>
        <dbReference type="Proteomes" id="UP000054538"/>
    </source>
</evidence>
<organism evidence="1 2">
    <name type="scientific">Paxillus rubicundulus Ve08.2h10</name>
    <dbReference type="NCBI Taxonomy" id="930991"/>
    <lineage>
        <taxon>Eukaryota</taxon>
        <taxon>Fungi</taxon>
        <taxon>Dikarya</taxon>
        <taxon>Basidiomycota</taxon>
        <taxon>Agaricomycotina</taxon>
        <taxon>Agaricomycetes</taxon>
        <taxon>Agaricomycetidae</taxon>
        <taxon>Boletales</taxon>
        <taxon>Paxilineae</taxon>
        <taxon>Paxillaceae</taxon>
        <taxon>Paxillus</taxon>
    </lineage>
</organism>
<evidence type="ECO:0000313" key="1">
    <source>
        <dbReference type="EMBL" id="KIK95256.1"/>
    </source>
</evidence>
<proteinExistence type="predicted"/>
<dbReference type="Proteomes" id="UP000054538">
    <property type="component" value="Unassembled WGS sequence"/>
</dbReference>
<reference evidence="2" key="2">
    <citation type="submission" date="2015-01" db="EMBL/GenBank/DDBJ databases">
        <title>Evolutionary Origins and Diversification of the Mycorrhizal Mutualists.</title>
        <authorList>
            <consortium name="DOE Joint Genome Institute"/>
            <consortium name="Mycorrhizal Genomics Consortium"/>
            <person name="Kohler A."/>
            <person name="Kuo A."/>
            <person name="Nagy L.G."/>
            <person name="Floudas D."/>
            <person name="Copeland A."/>
            <person name="Barry K.W."/>
            <person name="Cichocki N."/>
            <person name="Veneault-Fourrey C."/>
            <person name="LaButti K."/>
            <person name="Lindquist E.A."/>
            <person name="Lipzen A."/>
            <person name="Lundell T."/>
            <person name="Morin E."/>
            <person name="Murat C."/>
            <person name="Riley R."/>
            <person name="Ohm R."/>
            <person name="Sun H."/>
            <person name="Tunlid A."/>
            <person name="Henrissat B."/>
            <person name="Grigoriev I.V."/>
            <person name="Hibbett D.S."/>
            <person name="Martin F."/>
        </authorList>
    </citation>
    <scope>NUCLEOTIDE SEQUENCE [LARGE SCALE GENOMIC DNA]</scope>
    <source>
        <strain evidence="2">Ve08.2h10</strain>
    </source>
</reference>
<dbReference type="InParanoid" id="A0A0D0DYF5"/>
<keyword evidence="2" id="KW-1185">Reference proteome</keyword>
<dbReference type="AlphaFoldDB" id="A0A0D0DYF5"/>
<protein>
    <submittedName>
        <fullName evidence="1">Uncharacterized protein</fullName>
    </submittedName>
</protein>
<sequence>MAVCASFVAPITSTGECGVFFCHIPRSDFRHLAAWWSRDRASLHRAPAHRLVLSPLYPRYTHMYTRNLRTLVHKGSLTEHSSQVSRLYLYHHQHCPDVNRTLIAQHPGI</sequence>
<dbReference type="EMBL" id="KN825053">
    <property type="protein sequence ID" value="KIK95256.1"/>
    <property type="molecule type" value="Genomic_DNA"/>
</dbReference>